<proteinExistence type="inferred from homology"/>
<dbReference type="UniPathway" id="UPA00665"/>
<keyword evidence="2 10" id="KW-1003">Cell membrane</keyword>
<dbReference type="PRINTS" id="PR00781">
    <property type="entry name" value="LIPOSIGPTASE"/>
</dbReference>
<evidence type="ECO:0000256" key="7">
    <source>
        <dbReference type="ARBA" id="ARBA00022801"/>
    </source>
</evidence>
<dbReference type="EMBL" id="CP004120">
    <property type="protein sequence ID" value="AGT44770.1"/>
    <property type="molecule type" value="Genomic_DNA"/>
</dbReference>
<dbReference type="PANTHER" id="PTHR33695">
    <property type="entry name" value="LIPOPROTEIN SIGNAL PEPTIDASE"/>
    <property type="match status" value="1"/>
</dbReference>
<evidence type="ECO:0000256" key="9">
    <source>
        <dbReference type="ARBA" id="ARBA00023136"/>
    </source>
</evidence>
<evidence type="ECO:0000256" key="11">
    <source>
        <dbReference type="RuleBase" id="RU000594"/>
    </source>
</evidence>
<feature type="active site" evidence="10">
    <location>
        <position position="125"/>
    </location>
</feature>
<organism evidence="13 14">
    <name type="scientific">Treponema pedis str. T A4</name>
    <dbReference type="NCBI Taxonomy" id="1291379"/>
    <lineage>
        <taxon>Bacteria</taxon>
        <taxon>Pseudomonadati</taxon>
        <taxon>Spirochaetota</taxon>
        <taxon>Spirochaetia</taxon>
        <taxon>Spirochaetales</taxon>
        <taxon>Treponemataceae</taxon>
        <taxon>Treponema</taxon>
    </lineage>
</organism>
<keyword evidence="3" id="KW-0997">Cell inner membrane</keyword>
<dbReference type="PATRIC" id="fig|1291379.3.peg.2269"/>
<evidence type="ECO:0000256" key="4">
    <source>
        <dbReference type="ARBA" id="ARBA00022670"/>
    </source>
</evidence>
<dbReference type="InterPro" id="IPR001872">
    <property type="entry name" value="Peptidase_A8"/>
</dbReference>
<feature type="transmembrane region" description="Helical" evidence="10">
    <location>
        <begin position="71"/>
        <end position="89"/>
    </location>
</feature>
<dbReference type="GO" id="GO:0005886">
    <property type="term" value="C:plasma membrane"/>
    <property type="evidence" value="ECO:0007669"/>
    <property type="project" value="UniProtKB-SubCell"/>
</dbReference>
<keyword evidence="4 10" id="KW-0645">Protease</keyword>
<dbReference type="GO" id="GO:0006508">
    <property type="term" value="P:proteolysis"/>
    <property type="evidence" value="ECO:0007669"/>
    <property type="project" value="UniProtKB-KW"/>
</dbReference>
<accession>S5ZWK0</accession>
<comment type="subcellular location">
    <subcellularLocation>
        <location evidence="10">Cell membrane</location>
        <topology evidence="10">Multi-pass membrane protein</topology>
    </subcellularLocation>
</comment>
<keyword evidence="9 10" id="KW-0472">Membrane</keyword>
<gene>
    <name evidence="10 13" type="primary">lspA</name>
    <name evidence="13" type="ORF">TPE_2296</name>
</gene>
<dbReference type="HAMAP" id="MF_00161">
    <property type="entry name" value="LspA"/>
    <property type="match status" value="1"/>
</dbReference>
<comment type="caution">
    <text evidence="10">Lacks conserved residue(s) required for the propagation of feature annotation.</text>
</comment>
<dbReference type="AlphaFoldDB" id="S5ZWK0"/>
<dbReference type="Proteomes" id="UP000015620">
    <property type="component" value="Chromosome"/>
</dbReference>
<dbReference type="KEGG" id="tped:TPE_2296"/>
<comment type="function">
    <text evidence="10 11">This protein specifically catalyzes the removal of signal peptides from prolipoproteins.</text>
</comment>
<protein>
    <recommendedName>
        <fullName evidence="10">Lipoprotein signal peptidase</fullName>
        <ecNumber evidence="10">3.4.23.36</ecNumber>
    </recommendedName>
    <alternativeName>
        <fullName evidence="10">Prolipoprotein signal peptidase</fullName>
    </alternativeName>
    <alternativeName>
        <fullName evidence="10">Signal peptidase II</fullName>
        <shortName evidence="10">SPase II</shortName>
    </alternativeName>
</protein>
<dbReference type="STRING" id="1291379.TPE_2296"/>
<dbReference type="PROSITE" id="PS00855">
    <property type="entry name" value="SPASE_II"/>
    <property type="match status" value="1"/>
</dbReference>
<dbReference type="RefSeq" id="WP_020966066.1">
    <property type="nucleotide sequence ID" value="NC_022097.1"/>
</dbReference>
<keyword evidence="7 10" id="KW-0378">Hydrolase</keyword>
<dbReference type="PANTHER" id="PTHR33695:SF1">
    <property type="entry name" value="LIPOPROTEIN SIGNAL PEPTIDASE"/>
    <property type="match status" value="1"/>
</dbReference>
<comment type="similarity">
    <text evidence="1 10 12">Belongs to the peptidase A8 family.</text>
</comment>
<evidence type="ECO:0000256" key="1">
    <source>
        <dbReference type="ARBA" id="ARBA00006139"/>
    </source>
</evidence>
<dbReference type="HOGENOM" id="CLU_083252_3_1_12"/>
<evidence type="ECO:0000256" key="8">
    <source>
        <dbReference type="ARBA" id="ARBA00022989"/>
    </source>
</evidence>
<feature type="transmembrane region" description="Helical" evidence="10">
    <location>
        <begin position="145"/>
        <end position="163"/>
    </location>
</feature>
<evidence type="ECO:0000256" key="3">
    <source>
        <dbReference type="ARBA" id="ARBA00022519"/>
    </source>
</evidence>
<dbReference type="GO" id="GO:0004190">
    <property type="term" value="F:aspartic-type endopeptidase activity"/>
    <property type="evidence" value="ECO:0007669"/>
    <property type="project" value="UniProtKB-UniRule"/>
</dbReference>
<comment type="pathway">
    <text evidence="10">Protein modification; lipoprotein biosynthesis (signal peptide cleavage).</text>
</comment>
<evidence type="ECO:0000256" key="2">
    <source>
        <dbReference type="ARBA" id="ARBA00022475"/>
    </source>
</evidence>
<evidence type="ECO:0000313" key="13">
    <source>
        <dbReference type="EMBL" id="AGT44770.1"/>
    </source>
</evidence>
<dbReference type="NCBIfam" id="TIGR00077">
    <property type="entry name" value="lspA"/>
    <property type="match status" value="1"/>
</dbReference>
<evidence type="ECO:0000256" key="6">
    <source>
        <dbReference type="ARBA" id="ARBA00022750"/>
    </source>
</evidence>
<dbReference type="EC" id="3.4.23.36" evidence="10"/>
<feature type="active site" evidence="10">
    <location>
        <position position="147"/>
    </location>
</feature>
<keyword evidence="8 10" id="KW-1133">Transmembrane helix</keyword>
<dbReference type="GeneID" id="301090748"/>
<reference evidence="13 14" key="1">
    <citation type="journal article" date="2013" name="PLoS ONE">
        <title>Genome-Wide Relatedness of Treponema pedis, from Gingiva and Necrotic Skin Lesions of Pigs, with the Human Oral Pathogen Treponema denticola.</title>
        <authorList>
            <person name="Svartstrom O."/>
            <person name="Mushtaq M."/>
            <person name="Pringle M."/>
            <person name="Segerman B."/>
        </authorList>
    </citation>
    <scope>NUCLEOTIDE SEQUENCE [LARGE SCALE GENOMIC DNA]</scope>
    <source>
        <strain evidence="13">T A4</strain>
    </source>
</reference>
<dbReference type="OrthoDB" id="9810259at2"/>
<evidence type="ECO:0000256" key="5">
    <source>
        <dbReference type="ARBA" id="ARBA00022692"/>
    </source>
</evidence>
<evidence type="ECO:0000256" key="12">
    <source>
        <dbReference type="RuleBase" id="RU004181"/>
    </source>
</evidence>
<sequence>MKNKKELFLPFLLTAIVIAVDQISKFLVVKYMEPYSIFRSFLGDFLNLRLVYNLGAAFSFGADLGELSRRLFLGALPVIFLIILIVFYFKSDEFTKLQRWFVCGIIGGGFGNLLDRFFRSEGVVDFIDVKFFGIFGMERWPTFNAADAFIVCSGIGLAITFIMQNIQQRKTSTEQNTNEKRQ</sequence>
<keyword evidence="6 10" id="KW-0064">Aspartyl protease</keyword>
<name>S5ZWK0_9SPIR</name>
<evidence type="ECO:0000256" key="10">
    <source>
        <dbReference type="HAMAP-Rule" id="MF_00161"/>
    </source>
</evidence>
<dbReference type="Pfam" id="PF01252">
    <property type="entry name" value="Peptidase_A8"/>
    <property type="match status" value="1"/>
</dbReference>
<evidence type="ECO:0000313" key="14">
    <source>
        <dbReference type="Proteomes" id="UP000015620"/>
    </source>
</evidence>
<keyword evidence="14" id="KW-1185">Reference proteome</keyword>
<comment type="catalytic activity">
    <reaction evidence="10 11">
        <text>Release of signal peptides from bacterial membrane prolipoproteins. Hydrolyzes -Xaa-Yaa-Zaa-|-(S,diacylglyceryl)Cys-, in which Xaa is hydrophobic (preferably Leu), and Yaa (Ala or Ser) and Zaa (Gly or Ala) have small, neutral side chains.</text>
        <dbReference type="EC" id="3.4.23.36"/>
    </reaction>
</comment>
<keyword evidence="5 10" id="KW-0812">Transmembrane</keyword>